<accession>A0A1I1YV29</accession>
<dbReference type="InParanoid" id="A0A1I1YV29"/>
<keyword evidence="2" id="KW-1185">Reference proteome</keyword>
<dbReference type="AlphaFoldDB" id="A0A1I1YV29"/>
<proteinExistence type="predicted"/>
<protein>
    <submittedName>
        <fullName evidence="1">Uncharacterized protein</fullName>
    </submittedName>
</protein>
<reference evidence="1 2" key="1">
    <citation type="submission" date="2016-10" db="EMBL/GenBank/DDBJ databases">
        <authorList>
            <person name="de Groot N.N."/>
        </authorList>
    </citation>
    <scope>NUCLEOTIDE SEQUENCE [LARGE SCALE GENOMIC DNA]</scope>
    <source>
        <strain evidence="1 2">DSM 19012</strain>
    </source>
</reference>
<name>A0A1I1YV29_9BACT</name>
<evidence type="ECO:0000313" key="1">
    <source>
        <dbReference type="EMBL" id="SFE21890.1"/>
    </source>
</evidence>
<gene>
    <name evidence="1" type="ORF">SAMN05444380_10887</name>
</gene>
<organism evidence="1 2">
    <name type="scientific">Thermophagus xiamenensis</name>
    <dbReference type="NCBI Taxonomy" id="385682"/>
    <lineage>
        <taxon>Bacteria</taxon>
        <taxon>Pseudomonadati</taxon>
        <taxon>Bacteroidota</taxon>
        <taxon>Bacteroidia</taxon>
        <taxon>Marinilabiliales</taxon>
        <taxon>Marinilabiliaceae</taxon>
        <taxon>Thermophagus</taxon>
    </lineage>
</organism>
<sequence>MLVSFVYNLFNSLAEWNSHGLIKFIHVLLWQKSPCSFHQYKIYLIHWSDGTRMTKSFIHYLL</sequence>
<evidence type="ECO:0000313" key="2">
    <source>
        <dbReference type="Proteomes" id="UP000181976"/>
    </source>
</evidence>
<dbReference type="Proteomes" id="UP000181976">
    <property type="component" value="Unassembled WGS sequence"/>
</dbReference>
<dbReference type="EMBL" id="FONA01000008">
    <property type="protein sequence ID" value="SFE21890.1"/>
    <property type="molecule type" value="Genomic_DNA"/>
</dbReference>